<dbReference type="GO" id="GO:0016887">
    <property type="term" value="F:ATP hydrolysis activity"/>
    <property type="evidence" value="ECO:0007669"/>
    <property type="project" value="TreeGrafter"/>
</dbReference>
<evidence type="ECO:0000256" key="3">
    <source>
        <dbReference type="ARBA" id="ARBA00022840"/>
    </source>
</evidence>
<dbReference type="GO" id="GO:0005524">
    <property type="term" value="F:ATP binding"/>
    <property type="evidence" value="ECO:0007669"/>
    <property type="project" value="UniProtKB-KW"/>
</dbReference>
<protein>
    <submittedName>
        <fullName evidence="5">Competence protein ComGA</fullName>
    </submittedName>
</protein>
<dbReference type="OrthoDB" id="9808272at2"/>
<proteinExistence type="inferred from homology"/>
<evidence type="ECO:0000256" key="1">
    <source>
        <dbReference type="ARBA" id="ARBA00006611"/>
    </source>
</evidence>
<dbReference type="InterPro" id="IPR027417">
    <property type="entry name" value="P-loop_NTPase"/>
</dbReference>
<dbReference type="KEGG" id="ebm:SG0102_15740"/>
<comment type="similarity">
    <text evidence="1">Belongs to the GSP E family.</text>
</comment>
<dbReference type="Gene3D" id="3.40.50.300">
    <property type="entry name" value="P-loop containing nucleotide triphosphate hydrolases"/>
    <property type="match status" value="1"/>
</dbReference>
<reference evidence="5 6" key="1">
    <citation type="submission" date="2018-11" db="EMBL/GenBank/DDBJ databases">
        <title>Novel Erysipelotrichaceae bacterium isolated from small intestine of a swine.</title>
        <authorList>
            <person name="Kim J.S."/>
            <person name="Choe H."/>
            <person name="Lee Y.R."/>
            <person name="Kim K.M."/>
            <person name="Park D.S."/>
        </authorList>
    </citation>
    <scope>NUCLEOTIDE SEQUENCE [LARGE SCALE GENOMIC DNA]</scope>
    <source>
        <strain evidence="5 6">SG0102</strain>
    </source>
</reference>
<name>A0A3G9J6J3_9FIRM</name>
<dbReference type="RefSeq" id="WP_125119483.1">
    <property type="nucleotide sequence ID" value="NZ_AP019309.1"/>
</dbReference>
<dbReference type="InParanoid" id="A0A3G9J6J3"/>
<evidence type="ECO:0000313" key="6">
    <source>
        <dbReference type="Proteomes" id="UP000268059"/>
    </source>
</evidence>
<sequence>MDELFENLIFEALKDKATDLHFKLDEKQLTISLRIYGELTFFKSFDRALGAKLMNYLKYRSMINVNYKMQPQTGAFHYELDHHTYFLRVSYLPGLRFESIVIRILNNHEGITIEKLSDIPTFTSFLENICEKRQGLFLVAGATGSGKSTSLYSILDRIIEEGGRNIVTLEDPIEMIKEHCLQIEMHEDMGINYYSSLKQILRHDPDVIMIGEIRDAQTAQLAITCALTGHLVLSTIHASTAPLVLKRMLNLGVSDTDLEDVCVGIVAQRIKYDKVHGKVIVLPEILTKKEIRAFLHEQYVDYANFKKHALYLIEEKHFDAKLFAEELEDE</sequence>
<dbReference type="InterPro" id="IPR001482">
    <property type="entry name" value="T2SS/T4SS_dom"/>
</dbReference>
<dbReference type="Pfam" id="PF00437">
    <property type="entry name" value="T2SSE"/>
    <property type="match status" value="1"/>
</dbReference>
<dbReference type="Proteomes" id="UP000268059">
    <property type="component" value="Chromosome"/>
</dbReference>
<keyword evidence="6" id="KW-1185">Reference proteome</keyword>
<dbReference type="Gene3D" id="3.30.450.90">
    <property type="match status" value="1"/>
</dbReference>
<dbReference type="PANTHER" id="PTHR30258">
    <property type="entry name" value="TYPE II SECRETION SYSTEM PROTEIN GSPE-RELATED"/>
    <property type="match status" value="1"/>
</dbReference>
<keyword evidence="3" id="KW-0067">ATP-binding</keyword>
<dbReference type="AlphaFoldDB" id="A0A3G9J6J3"/>
<accession>A0A3G9J6J3</accession>
<organism evidence="5 6">
    <name type="scientific">Intestinibaculum porci</name>
    <dbReference type="NCBI Taxonomy" id="2487118"/>
    <lineage>
        <taxon>Bacteria</taxon>
        <taxon>Bacillati</taxon>
        <taxon>Bacillota</taxon>
        <taxon>Erysipelotrichia</taxon>
        <taxon>Erysipelotrichales</taxon>
        <taxon>Erysipelotrichaceae</taxon>
        <taxon>Intestinibaculum</taxon>
    </lineage>
</organism>
<dbReference type="GO" id="GO:0005886">
    <property type="term" value="C:plasma membrane"/>
    <property type="evidence" value="ECO:0007669"/>
    <property type="project" value="TreeGrafter"/>
</dbReference>
<gene>
    <name evidence="5" type="primary">comGA</name>
    <name evidence="5" type="ORF">SG0102_15740</name>
</gene>
<feature type="domain" description="Bacterial type II secretion system protein E" evidence="4">
    <location>
        <begin position="201"/>
        <end position="215"/>
    </location>
</feature>
<dbReference type="CDD" id="cd01129">
    <property type="entry name" value="PulE-GspE-like"/>
    <property type="match status" value="1"/>
</dbReference>
<evidence type="ECO:0000259" key="4">
    <source>
        <dbReference type="PROSITE" id="PS00662"/>
    </source>
</evidence>
<keyword evidence="2" id="KW-0547">Nucleotide-binding</keyword>
<dbReference type="PROSITE" id="PS00662">
    <property type="entry name" value="T2SP_E"/>
    <property type="match status" value="1"/>
</dbReference>
<dbReference type="EMBL" id="AP019309">
    <property type="protein sequence ID" value="BBH26640.1"/>
    <property type="molecule type" value="Genomic_DNA"/>
</dbReference>
<dbReference type="PANTHER" id="PTHR30258:SF2">
    <property type="entry name" value="COMG OPERON PROTEIN 1"/>
    <property type="match status" value="1"/>
</dbReference>
<dbReference type="SUPFAM" id="SSF52540">
    <property type="entry name" value="P-loop containing nucleoside triphosphate hydrolases"/>
    <property type="match status" value="1"/>
</dbReference>
<evidence type="ECO:0000313" key="5">
    <source>
        <dbReference type="EMBL" id="BBH26640.1"/>
    </source>
</evidence>
<evidence type="ECO:0000256" key="2">
    <source>
        <dbReference type="ARBA" id="ARBA00022741"/>
    </source>
</evidence>